<accession>A0A7J7LL26</accession>
<organism evidence="1 2">
    <name type="scientific">Kingdonia uniflora</name>
    <dbReference type="NCBI Taxonomy" id="39325"/>
    <lineage>
        <taxon>Eukaryota</taxon>
        <taxon>Viridiplantae</taxon>
        <taxon>Streptophyta</taxon>
        <taxon>Embryophyta</taxon>
        <taxon>Tracheophyta</taxon>
        <taxon>Spermatophyta</taxon>
        <taxon>Magnoliopsida</taxon>
        <taxon>Ranunculales</taxon>
        <taxon>Circaeasteraceae</taxon>
        <taxon>Kingdonia</taxon>
    </lineage>
</organism>
<sequence length="79" mass="9038">MFLCLKRDLTRETFQMLENSNVRKDEFRTSVGVEIDIDGLKINHHNVPTKTKVLRATDFVGGEDKDVFKSSRSKSHDGV</sequence>
<dbReference type="OrthoDB" id="6500128at2759"/>
<reference evidence="1 2" key="1">
    <citation type="journal article" date="2020" name="IScience">
        <title>Genome Sequencing of the Endangered Kingdonia uniflora (Circaeasteraceae, Ranunculales) Reveals Potential Mechanisms of Evolutionary Specialization.</title>
        <authorList>
            <person name="Sun Y."/>
            <person name="Deng T."/>
            <person name="Zhang A."/>
            <person name="Moore M.J."/>
            <person name="Landis J.B."/>
            <person name="Lin N."/>
            <person name="Zhang H."/>
            <person name="Zhang X."/>
            <person name="Huang J."/>
            <person name="Zhang X."/>
            <person name="Sun H."/>
            <person name="Wang H."/>
        </authorList>
    </citation>
    <scope>NUCLEOTIDE SEQUENCE [LARGE SCALE GENOMIC DNA]</scope>
    <source>
        <strain evidence="1">TB1705</strain>
        <tissue evidence="1">Leaf</tissue>
    </source>
</reference>
<dbReference type="EMBL" id="JACGCM010002207">
    <property type="protein sequence ID" value="KAF6143356.1"/>
    <property type="molecule type" value="Genomic_DNA"/>
</dbReference>
<proteinExistence type="predicted"/>
<name>A0A7J7LL26_9MAGN</name>
<evidence type="ECO:0000313" key="2">
    <source>
        <dbReference type="Proteomes" id="UP000541444"/>
    </source>
</evidence>
<keyword evidence="2" id="KW-1185">Reference proteome</keyword>
<comment type="caution">
    <text evidence="1">The sequence shown here is derived from an EMBL/GenBank/DDBJ whole genome shotgun (WGS) entry which is preliminary data.</text>
</comment>
<dbReference type="AlphaFoldDB" id="A0A7J7LL26"/>
<evidence type="ECO:0000313" key="1">
    <source>
        <dbReference type="EMBL" id="KAF6143356.1"/>
    </source>
</evidence>
<gene>
    <name evidence="1" type="ORF">GIB67_001300</name>
</gene>
<protein>
    <submittedName>
        <fullName evidence="1">Uncharacterized protein</fullName>
    </submittedName>
</protein>
<feature type="non-terminal residue" evidence="1">
    <location>
        <position position="79"/>
    </location>
</feature>
<dbReference type="Proteomes" id="UP000541444">
    <property type="component" value="Unassembled WGS sequence"/>
</dbReference>